<accession>A0A4U0UEM6</accession>
<dbReference type="EMBL" id="NAJL01000004">
    <property type="protein sequence ID" value="TKA32845.1"/>
    <property type="molecule type" value="Genomic_DNA"/>
</dbReference>
<dbReference type="InterPro" id="IPR030387">
    <property type="entry name" value="G_Bms1/Tsr1_dom"/>
</dbReference>
<feature type="region of interest" description="Disordered" evidence="5">
    <location>
        <begin position="1"/>
        <end position="38"/>
    </location>
</feature>
<dbReference type="Pfam" id="PF04950">
    <property type="entry name" value="RIBIOP_C"/>
    <property type="match status" value="1"/>
</dbReference>
<dbReference type="GO" id="GO:0034511">
    <property type="term" value="F:U3 snoRNA binding"/>
    <property type="evidence" value="ECO:0007669"/>
    <property type="project" value="TreeGrafter"/>
</dbReference>
<evidence type="ECO:0000313" key="7">
    <source>
        <dbReference type="EMBL" id="TKA32845.1"/>
    </source>
</evidence>
<dbReference type="SMART" id="SM00785">
    <property type="entry name" value="AARP2CN"/>
    <property type="match status" value="1"/>
</dbReference>
<dbReference type="PANTHER" id="PTHR12858">
    <property type="entry name" value="RIBOSOME BIOGENESIS PROTEIN"/>
    <property type="match status" value="1"/>
</dbReference>
<evidence type="ECO:0000256" key="4">
    <source>
        <dbReference type="ARBA" id="ARBA00038288"/>
    </source>
</evidence>
<evidence type="ECO:0000256" key="1">
    <source>
        <dbReference type="ARBA" id="ARBA00004604"/>
    </source>
</evidence>
<dbReference type="Pfam" id="PF08142">
    <property type="entry name" value="AARP2CN"/>
    <property type="match status" value="1"/>
</dbReference>
<organism evidence="7 8">
    <name type="scientific">Salinomyces thailandicus</name>
    <dbReference type="NCBI Taxonomy" id="706561"/>
    <lineage>
        <taxon>Eukaryota</taxon>
        <taxon>Fungi</taxon>
        <taxon>Dikarya</taxon>
        <taxon>Ascomycota</taxon>
        <taxon>Pezizomycotina</taxon>
        <taxon>Dothideomycetes</taxon>
        <taxon>Dothideomycetidae</taxon>
        <taxon>Mycosphaerellales</taxon>
        <taxon>Teratosphaeriaceae</taxon>
        <taxon>Salinomyces</taxon>
    </lineage>
</organism>
<dbReference type="GO" id="GO:0000462">
    <property type="term" value="P:maturation of SSU-rRNA from tricistronic rRNA transcript (SSU-rRNA, 5.8S rRNA, LSU-rRNA)"/>
    <property type="evidence" value="ECO:0007669"/>
    <property type="project" value="TreeGrafter"/>
</dbReference>
<dbReference type="GO" id="GO:0000479">
    <property type="term" value="P:endonucleolytic cleavage of tricistronic rRNA transcript (SSU-rRNA, 5.8S rRNA, LSU-rRNA)"/>
    <property type="evidence" value="ECO:0007669"/>
    <property type="project" value="TreeGrafter"/>
</dbReference>
<dbReference type="SMART" id="SM01362">
    <property type="entry name" value="DUF663"/>
    <property type="match status" value="1"/>
</dbReference>
<keyword evidence="8" id="KW-1185">Reference proteome</keyword>
<evidence type="ECO:0000313" key="8">
    <source>
        <dbReference type="Proteomes" id="UP000308549"/>
    </source>
</evidence>
<comment type="caution">
    <text evidence="7">The sequence shown here is derived from an EMBL/GenBank/DDBJ whole genome shotgun (WGS) entry which is preliminary data.</text>
</comment>
<protein>
    <recommendedName>
        <fullName evidence="6">Bms1-type G domain-containing protein</fullName>
    </recommendedName>
</protein>
<comment type="subcellular location">
    <subcellularLocation>
        <location evidence="1">Nucleus</location>
        <location evidence="1">Nucleolus</location>
    </subcellularLocation>
</comment>
<dbReference type="OrthoDB" id="119302at2759"/>
<dbReference type="AlphaFoldDB" id="A0A4U0UEM6"/>
<name>A0A4U0UEM6_9PEZI</name>
<keyword evidence="2" id="KW-0690">Ribosome biogenesis</keyword>
<dbReference type="GO" id="GO:0030688">
    <property type="term" value="C:preribosome, small subunit precursor"/>
    <property type="evidence" value="ECO:0007669"/>
    <property type="project" value="TreeGrafter"/>
</dbReference>
<keyword evidence="3" id="KW-0539">Nucleus</keyword>
<reference evidence="7 8" key="1">
    <citation type="submission" date="2017-03" db="EMBL/GenBank/DDBJ databases">
        <title>Genomes of endolithic fungi from Antarctica.</title>
        <authorList>
            <person name="Coleine C."/>
            <person name="Masonjones S."/>
            <person name="Stajich J.E."/>
        </authorList>
    </citation>
    <scope>NUCLEOTIDE SEQUENCE [LARGE SCALE GENOMIC DNA]</scope>
    <source>
        <strain evidence="7 8">CCFEE 6315</strain>
    </source>
</reference>
<dbReference type="InterPro" id="IPR039761">
    <property type="entry name" value="Bms1/Tsr1"/>
</dbReference>
<sequence>MAPAATDHHHRSTTKSSNKAFKTRHATKSALKEKSKGKVEVLEKGVRRTPHQQVMSKLDRRNHAKQLRQNKLGDRRDEAAVFAGRDGAARIVAVVPLCKDVRTRSDEVLKNLNASVDVNTDGSVGELQTRADAGSSEAWRLATVDIPRFKQKVQYLTPARDLFACLDAARIADFVLFILSAEEEVDELGEQMLRCIEGQGVSTVLTGVHNLDKVEPAKKRPDVLKSLKSYITHFFATQEKVHDLSSRQDCSNVMRSLCTTVPKGIRWREDRSWLLPEEVRWEENRPVVTGTIRGRGMKADRLVQVGEWGDFQIEKIVAAPLETAKAKRTKTHEMALDALPNGTHVLEQPTEEQDDLAELAPEESLMTDDNLSIPPASIAPSERKHVLLDDHRYFDEEAKGVDELPKPKRLPRGTSKSQAVWFLGGAYDDDSGSDMEDVEPEDELDVEMDIMDASGAATGPADGDFDDADLTEAGGAPSEYPQSEMFDDALPEDEAEQIAAYRRGRRDDAENDLEFPDEIELHPHVNARERLARYRGLKSIRTSPWDEEEDNFYQPEEWSRLLEVADYKSAKNRVLKAALTGGVKAGTRVDIHLRVGSEKREYLQTLPRPTAVFSLLKHEHKHTAVNASMTLSSDFSRPLKSKEEVMVQCGARRLIINPLYSQAGNTPNNVHKFDRFTHPGRTAVASFVGPMTWGSVPCLYFKRSTSGEDEAGDEVDQLAQSMQDANGKAEATAPGLELIATGTILPPSTNRVIAKRIILTGHPYKIHKKLVTVRYMFFNDADVEYFKALQLWTRRGRSGFIKEPLGTHGYFKSTFDGKINPLDAVAVSLYKRVWPRRAKAWRLGTEAQDDGDEVPMLVEGEGMME</sequence>
<evidence type="ECO:0000256" key="2">
    <source>
        <dbReference type="ARBA" id="ARBA00022517"/>
    </source>
</evidence>
<dbReference type="GO" id="GO:0005525">
    <property type="term" value="F:GTP binding"/>
    <property type="evidence" value="ECO:0007669"/>
    <property type="project" value="TreeGrafter"/>
</dbReference>
<feature type="domain" description="Bms1-type G" evidence="6">
    <location>
        <begin position="88"/>
        <end position="263"/>
    </location>
</feature>
<dbReference type="PROSITE" id="PS51714">
    <property type="entry name" value="G_BMS1"/>
    <property type="match status" value="1"/>
</dbReference>
<evidence type="ECO:0000256" key="5">
    <source>
        <dbReference type="SAM" id="MobiDB-lite"/>
    </source>
</evidence>
<comment type="similarity">
    <text evidence="4">Belongs to the TRAFAC class translation factor GTPase superfamily. Bms1-like GTPase family. TSR1 subfamily.</text>
</comment>
<gene>
    <name evidence="7" type="ORF">B0A50_01071</name>
</gene>
<dbReference type="PANTHER" id="PTHR12858:SF1">
    <property type="entry name" value="PRE-RRNA-PROCESSING PROTEIN TSR1 HOMOLOG"/>
    <property type="match status" value="1"/>
</dbReference>
<dbReference type="InterPro" id="IPR012948">
    <property type="entry name" value="AARP2CN"/>
</dbReference>
<evidence type="ECO:0000256" key="3">
    <source>
        <dbReference type="ARBA" id="ARBA00023242"/>
    </source>
</evidence>
<dbReference type="Proteomes" id="UP000308549">
    <property type="component" value="Unassembled WGS sequence"/>
</dbReference>
<dbReference type="InterPro" id="IPR007034">
    <property type="entry name" value="BMS1_TSR1_C"/>
</dbReference>
<dbReference type="Pfam" id="PF22298">
    <property type="entry name" value="Tsr1_G-like"/>
    <property type="match status" value="1"/>
</dbReference>
<proteinExistence type="inferred from homology"/>
<dbReference type="GO" id="GO:0003924">
    <property type="term" value="F:GTPase activity"/>
    <property type="evidence" value="ECO:0007669"/>
    <property type="project" value="TreeGrafter"/>
</dbReference>
<dbReference type="GO" id="GO:0005730">
    <property type="term" value="C:nucleolus"/>
    <property type="evidence" value="ECO:0007669"/>
    <property type="project" value="UniProtKB-SubCell"/>
</dbReference>
<evidence type="ECO:0000259" key="6">
    <source>
        <dbReference type="PROSITE" id="PS51714"/>
    </source>
</evidence>